<dbReference type="PANTHER" id="PTHR43312:SF1">
    <property type="entry name" value="NADP-DEPENDENT OXIDOREDUCTASE DOMAIN-CONTAINING PROTEIN"/>
    <property type="match status" value="1"/>
</dbReference>
<keyword evidence="3" id="KW-1185">Reference proteome</keyword>
<proteinExistence type="predicted"/>
<feature type="domain" description="NADP-dependent oxidoreductase" evidence="1">
    <location>
        <begin position="54"/>
        <end position="259"/>
    </location>
</feature>
<dbReference type="KEGG" id="taer:GT409_15190"/>
<sequence length="338" mass="37578">MSSRRSFIRRMTTFTGALMCRDVFSASAPLLADRWGALLPQRALGRTGERITMLGVGGFHIGWTSERDAQEVIETAIAGGVRFFDTAHNYGKGLSEERYGQFLVPKYRDDIFLMTKSQAADRDGVLREFDLSRKRLGVDSVDLLQLHSLKTPDDVVSRIDNGVLDALTQILESGGTRYVGFTGHQNPYAHLEMLKRVPEQSLFSTLQMPINPVDGASEHSFVRQVLPDAVEQGLGVLAMKTLADGRFFDRKEVNGKVRWQSDTPVIPTALSVSDALQFAWSLPISTLITGAENKGLLEEKIELARSFSVLTDADRQKLLEQVLVVPNRTAVEYYKQVG</sequence>
<dbReference type="AlphaFoldDB" id="A0A6P1M9Y1"/>
<evidence type="ECO:0000313" key="2">
    <source>
        <dbReference type="EMBL" id="QHI70727.1"/>
    </source>
</evidence>
<dbReference type="RefSeq" id="WP_160629899.1">
    <property type="nucleotide sequence ID" value="NZ_CP047593.1"/>
</dbReference>
<dbReference type="SUPFAM" id="SSF51430">
    <property type="entry name" value="NAD(P)-linked oxidoreductase"/>
    <property type="match status" value="1"/>
</dbReference>
<evidence type="ECO:0000259" key="1">
    <source>
        <dbReference type="Pfam" id="PF00248"/>
    </source>
</evidence>
<dbReference type="InterPro" id="IPR053135">
    <property type="entry name" value="AKR2_Oxidoreductase"/>
</dbReference>
<dbReference type="Proteomes" id="UP000464954">
    <property type="component" value="Chromosome"/>
</dbReference>
<dbReference type="EMBL" id="CP047593">
    <property type="protein sequence ID" value="QHI70727.1"/>
    <property type="molecule type" value="Genomic_DNA"/>
</dbReference>
<organism evidence="2 3">
    <name type="scientific">Tichowtungia aerotolerans</name>
    <dbReference type="NCBI Taxonomy" id="2697043"/>
    <lineage>
        <taxon>Bacteria</taxon>
        <taxon>Pseudomonadati</taxon>
        <taxon>Kiritimatiellota</taxon>
        <taxon>Tichowtungiia</taxon>
        <taxon>Tichowtungiales</taxon>
        <taxon>Tichowtungiaceae</taxon>
        <taxon>Tichowtungia</taxon>
    </lineage>
</organism>
<dbReference type="CDD" id="cd19100">
    <property type="entry name" value="AKR_unchar"/>
    <property type="match status" value="1"/>
</dbReference>
<dbReference type="Gene3D" id="3.20.20.100">
    <property type="entry name" value="NADP-dependent oxidoreductase domain"/>
    <property type="match status" value="1"/>
</dbReference>
<protein>
    <submittedName>
        <fullName evidence="2">Aldo/keto reductase</fullName>
    </submittedName>
</protein>
<dbReference type="InterPro" id="IPR023210">
    <property type="entry name" value="NADP_OxRdtase_dom"/>
</dbReference>
<reference evidence="2 3" key="1">
    <citation type="submission" date="2020-01" db="EMBL/GenBank/DDBJ databases">
        <title>Ponticoccus aerotolerans gen. nov., sp. nov., an anaerobic bacterium and proposal of Ponticoccusceae fam. nov., Ponticoccusles ord. nov. and Ponticoccuse classis nov. in the phylum Kiritimatiellaeota.</title>
        <authorList>
            <person name="Zhou L.Y."/>
            <person name="Du Z.J."/>
        </authorList>
    </citation>
    <scope>NUCLEOTIDE SEQUENCE [LARGE SCALE GENOMIC DNA]</scope>
    <source>
        <strain evidence="2 3">S-5007</strain>
    </source>
</reference>
<dbReference type="Pfam" id="PF00248">
    <property type="entry name" value="Aldo_ket_red"/>
    <property type="match status" value="1"/>
</dbReference>
<accession>A0A6P1M9Y1</accession>
<dbReference type="InterPro" id="IPR036812">
    <property type="entry name" value="NAD(P)_OxRdtase_dom_sf"/>
</dbReference>
<gene>
    <name evidence="2" type="ORF">GT409_15190</name>
</gene>
<evidence type="ECO:0000313" key="3">
    <source>
        <dbReference type="Proteomes" id="UP000464954"/>
    </source>
</evidence>
<dbReference type="PANTHER" id="PTHR43312">
    <property type="entry name" value="D-THREO-ALDOSE 1-DEHYDROGENASE"/>
    <property type="match status" value="1"/>
</dbReference>
<name>A0A6P1M9Y1_9BACT</name>